<dbReference type="EMBL" id="CACVAX010000013">
    <property type="protein sequence ID" value="CAA6805147.1"/>
    <property type="molecule type" value="Genomic_DNA"/>
</dbReference>
<dbReference type="InterPro" id="IPR039420">
    <property type="entry name" value="WalR-like"/>
</dbReference>
<evidence type="ECO:0000313" key="10">
    <source>
        <dbReference type="EMBL" id="CAA6805147.1"/>
    </source>
</evidence>
<reference evidence="10" key="1">
    <citation type="submission" date="2020-01" db="EMBL/GenBank/DDBJ databases">
        <authorList>
            <person name="Meier V. D."/>
            <person name="Meier V D."/>
        </authorList>
    </citation>
    <scope>NUCLEOTIDE SEQUENCE</scope>
    <source>
        <strain evidence="10">HLG_WM_MAG_04</strain>
    </source>
</reference>
<dbReference type="GO" id="GO:0006355">
    <property type="term" value="P:regulation of DNA-templated transcription"/>
    <property type="evidence" value="ECO:0007669"/>
    <property type="project" value="InterPro"/>
</dbReference>
<evidence type="ECO:0000259" key="8">
    <source>
        <dbReference type="PROSITE" id="PS50110"/>
    </source>
</evidence>
<dbReference type="GO" id="GO:0000156">
    <property type="term" value="F:phosphorelay response regulator activity"/>
    <property type="evidence" value="ECO:0007669"/>
    <property type="project" value="TreeGrafter"/>
</dbReference>
<feature type="domain" description="Response regulatory" evidence="8">
    <location>
        <begin position="3"/>
        <end position="116"/>
    </location>
</feature>
<dbReference type="SUPFAM" id="SSF52172">
    <property type="entry name" value="CheY-like"/>
    <property type="match status" value="1"/>
</dbReference>
<dbReference type="Gene3D" id="1.10.10.10">
    <property type="entry name" value="Winged helix-like DNA-binding domain superfamily/Winged helix DNA-binding domain"/>
    <property type="match status" value="1"/>
</dbReference>
<dbReference type="PROSITE" id="PS50110">
    <property type="entry name" value="RESPONSE_REGULATORY"/>
    <property type="match status" value="1"/>
</dbReference>
<sequence length="225" mass="26234">MTKILMIEDDREMAELIEEFLSRYGMHVENYENPELGLSALNFKTFDLLILDLSLPNMDGIEVCRQVRVKSDIPIIISSARSDIADKTACFYMGVDDYLPKPYESQELLLRIHSVLKRFNKQPLQQEEPVRIFTLDSDKHEIKKEEKLIYFTNAEFEIMAYFIKKQGLLISREEILTNVESINYESSLKSIDVMIGRLRAKIEENPKQPKHIISIRGLGYKLINE</sequence>
<organism evidence="10">
    <name type="scientific">uncultured Sulfurovum sp</name>
    <dbReference type="NCBI Taxonomy" id="269237"/>
    <lineage>
        <taxon>Bacteria</taxon>
        <taxon>Pseudomonadati</taxon>
        <taxon>Campylobacterota</taxon>
        <taxon>Epsilonproteobacteria</taxon>
        <taxon>Campylobacterales</taxon>
        <taxon>Sulfurovaceae</taxon>
        <taxon>Sulfurovum</taxon>
        <taxon>environmental samples</taxon>
    </lineage>
</organism>
<dbReference type="Pfam" id="PF00072">
    <property type="entry name" value="Response_reg"/>
    <property type="match status" value="1"/>
</dbReference>
<dbReference type="GO" id="GO:0032993">
    <property type="term" value="C:protein-DNA complex"/>
    <property type="evidence" value="ECO:0007669"/>
    <property type="project" value="TreeGrafter"/>
</dbReference>
<dbReference type="InterPro" id="IPR016032">
    <property type="entry name" value="Sig_transdc_resp-reg_C-effctor"/>
</dbReference>
<dbReference type="PROSITE" id="PS51755">
    <property type="entry name" value="OMPR_PHOB"/>
    <property type="match status" value="1"/>
</dbReference>
<evidence type="ECO:0000256" key="3">
    <source>
        <dbReference type="ARBA" id="ARBA00023015"/>
    </source>
</evidence>
<accession>A0A6S6SQA7</accession>
<evidence type="ECO:0000256" key="7">
    <source>
        <dbReference type="PROSITE-ProRule" id="PRU01091"/>
    </source>
</evidence>
<keyword evidence="5" id="KW-0804">Transcription</keyword>
<dbReference type="InterPro" id="IPR001789">
    <property type="entry name" value="Sig_transdc_resp-reg_receiver"/>
</dbReference>
<gene>
    <name evidence="10" type="ORF">HELGO_WM3042</name>
</gene>
<feature type="domain" description="OmpR/PhoB-type" evidence="9">
    <location>
        <begin position="121"/>
        <end position="224"/>
    </location>
</feature>
<dbReference type="InterPro" id="IPR001867">
    <property type="entry name" value="OmpR/PhoB-type_DNA-bd"/>
</dbReference>
<keyword evidence="3" id="KW-0805">Transcription regulation</keyword>
<proteinExistence type="predicted"/>
<dbReference type="Pfam" id="PF00486">
    <property type="entry name" value="Trans_reg_C"/>
    <property type="match status" value="1"/>
</dbReference>
<keyword evidence="4 7" id="KW-0238">DNA-binding</keyword>
<feature type="DNA-binding region" description="OmpR/PhoB-type" evidence="7">
    <location>
        <begin position="121"/>
        <end position="224"/>
    </location>
</feature>
<dbReference type="CDD" id="cd00383">
    <property type="entry name" value="trans_reg_C"/>
    <property type="match status" value="1"/>
</dbReference>
<dbReference type="AlphaFoldDB" id="A0A6S6SQA7"/>
<dbReference type="PANTHER" id="PTHR48111">
    <property type="entry name" value="REGULATOR OF RPOS"/>
    <property type="match status" value="1"/>
</dbReference>
<evidence type="ECO:0000256" key="4">
    <source>
        <dbReference type="ARBA" id="ARBA00023125"/>
    </source>
</evidence>
<dbReference type="SMART" id="SM00862">
    <property type="entry name" value="Trans_reg_C"/>
    <property type="match status" value="1"/>
</dbReference>
<dbReference type="PANTHER" id="PTHR48111:SF22">
    <property type="entry name" value="REGULATOR OF RPOS"/>
    <property type="match status" value="1"/>
</dbReference>
<evidence type="ECO:0000256" key="2">
    <source>
        <dbReference type="ARBA" id="ARBA00023012"/>
    </source>
</evidence>
<dbReference type="InterPro" id="IPR036388">
    <property type="entry name" value="WH-like_DNA-bd_sf"/>
</dbReference>
<protein>
    <submittedName>
        <fullName evidence="10">Chemotaxis protein CheY</fullName>
    </submittedName>
</protein>
<dbReference type="InterPro" id="IPR011006">
    <property type="entry name" value="CheY-like_superfamily"/>
</dbReference>
<dbReference type="Gene3D" id="3.40.50.2300">
    <property type="match status" value="1"/>
</dbReference>
<dbReference type="GO" id="GO:0005829">
    <property type="term" value="C:cytosol"/>
    <property type="evidence" value="ECO:0007669"/>
    <property type="project" value="TreeGrafter"/>
</dbReference>
<dbReference type="GO" id="GO:0000976">
    <property type="term" value="F:transcription cis-regulatory region binding"/>
    <property type="evidence" value="ECO:0007669"/>
    <property type="project" value="TreeGrafter"/>
</dbReference>
<feature type="modified residue" description="4-aspartylphosphate" evidence="6">
    <location>
        <position position="52"/>
    </location>
</feature>
<evidence type="ECO:0000256" key="5">
    <source>
        <dbReference type="ARBA" id="ARBA00023163"/>
    </source>
</evidence>
<evidence type="ECO:0000259" key="9">
    <source>
        <dbReference type="PROSITE" id="PS51755"/>
    </source>
</evidence>
<dbReference type="SUPFAM" id="SSF46894">
    <property type="entry name" value="C-terminal effector domain of the bipartite response regulators"/>
    <property type="match status" value="1"/>
</dbReference>
<keyword evidence="2" id="KW-0902">Two-component regulatory system</keyword>
<evidence type="ECO:0000256" key="6">
    <source>
        <dbReference type="PROSITE-ProRule" id="PRU00169"/>
    </source>
</evidence>
<evidence type="ECO:0000256" key="1">
    <source>
        <dbReference type="ARBA" id="ARBA00022553"/>
    </source>
</evidence>
<name>A0A6S6SQA7_9BACT</name>
<keyword evidence="1 6" id="KW-0597">Phosphoprotein</keyword>
<dbReference type="SMART" id="SM00448">
    <property type="entry name" value="REC"/>
    <property type="match status" value="1"/>
</dbReference>